<dbReference type="SUPFAM" id="SSF52266">
    <property type="entry name" value="SGNH hydrolase"/>
    <property type="match status" value="1"/>
</dbReference>
<gene>
    <name evidence="4" type="ORF">WN944_018575</name>
</gene>
<dbReference type="Proteomes" id="UP001428341">
    <property type="component" value="Unassembled WGS sequence"/>
</dbReference>
<keyword evidence="2" id="KW-0732">Signal</keyword>
<dbReference type="Pfam" id="PF13259">
    <property type="entry name" value="clamp_Gag1-like"/>
    <property type="match status" value="1"/>
</dbReference>
<accession>A0AAP0M022</accession>
<evidence type="ECO:0000259" key="3">
    <source>
        <dbReference type="Pfam" id="PF13259"/>
    </source>
</evidence>
<dbReference type="InterPro" id="IPR036514">
    <property type="entry name" value="SGNH_hydro_sf"/>
</dbReference>
<dbReference type="InterPro" id="IPR035669">
    <property type="entry name" value="SGNH_plant_lipase-like"/>
</dbReference>
<dbReference type="PANTHER" id="PTHR45642:SF120">
    <property type="entry name" value="GDSL-LIKE LIPASE_ACYLHYDROLASE"/>
    <property type="match status" value="1"/>
</dbReference>
<dbReference type="InterPro" id="IPR025124">
    <property type="entry name" value="Gag1-like_clamp"/>
</dbReference>
<evidence type="ECO:0000313" key="5">
    <source>
        <dbReference type="Proteomes" id="UP001428341"/>
    </source>
</evidence>
<feature type="signal peptide" evidence="2">
    <location>
        <begin position="1"/>
        <end position="23"/>
    </location>
</feature>
<dbReference type="CDD" id="cd01837">
    <property type="entry name" value="SGNH_plant_lipase_like"/>
    <property type="match status" value="1"/>
</dbReference>
<comment type="similarity">
    <text evidence="1">Belongs to the 'GDSL' lipolytic enzyme family.</text>
</comment>
<dbReference type="AlphaFoldDB" id="A0AAP0M022"/>
<keyword evidence="5" id="KW-1185">Reference proteome</keyword>
<dbReference type="Gene3D" id="3.40.50.1110">
    <property type="entry name" value="SGNH hydrolase"/>
    <property type="match status" value="1"/>
</dbReference>
<dbReference type="PANTHER" id="PTHR45642">
    <property type="entry name" value="GDSL ESTERASE/LIPASE EXL3"/>
    <property type="match status" value="1"/>
</dbReference>
<reference evidence="4 5" key="1">
    <citation type="submission" date="2024-05" db="EMBL/GenBank/DDBJ databases">
        <title>Haplotype-resolved chromosome-level genome assembly of Huyou (Citrus changshanensis).</title>
        <authorList>
            <person name="Miao C."/>
            <person name="Chen W."/>
            <person name="Wu Y."/>
            <person name="Wang L."/>
            <person name="Zhao S."/>
            <person name="Grierson D."/>
            <person name="Xu C."/>
            <person name="Chen K."/>
        </authorList>
    </citation>
    <scope>NUCLEOTIDE SEQUENCE [LARGE SCALE GENOMIC DNA]</scope>
    <source>
        <strain evidence="4">01-14</strain>
        <tissue evidence="4">Leaf</tissue>
    </source>
</reference>
<feature type="chain" id="PRO_5042866499" description="Gag1-like clamp domain-containing protein" evidence="2">
    <location>
        <begin position="24"/>
        <end position="556"/>
    </location>
</feature>
<dbReference type="InterPro" id="IPR050592">
    <property type="entry name" value="GDSL_lipolytic_enzyme"/>
</dbReference>
<dbReference type="Pfam" id="PF00657">
    <property type="entry name" value="Lipase_GDSL"/>
    <property type="match status" value="1"/>
</dbReference>
<evidence type="ECO:0000256" key="1">
    <source>
        <dbReference type="ARBA" id="ARBA00008668"/>
    </source>
</evidence>
<evidence type="ECO:0000256" key="2">
    <source>
        <dbReference type="SAM" id="SignalP"/>
    </source>
</evidence>
<dbReference type="GO" id="GO:0016788">
    <property type="term" value="F:hydrolase activity, acting on ester bonds"/>
    <property type="evidence" value="ECO:0007669"/>
    <property type="project" value="InterPro"/>
</dbReference>
<dbReference type="EMBL" id="JBCGBO010000007">
    <property type="protein sequence ID" value="KAK9187184.1"/>
    <property type="molecule type" value="Genomic_DNA"/>
</dbReference>
<feature type="domain" description="Gag1-like clamp" evidence="3">
    <location>
        <begin position="517"/>
        <end position="556"/>
    </location>
</feature>
<protein>
    <recommendedName>
        <fullName evidence="3">Gag1-like clamp domain-containing protein</fullName>
    </recommendedName>
</protein>
<comment type="caution">
    <text evidence="4">The sequence shown here is derived from an EMBL/GenBank/DDBJ whole genome shotgun (WGS) entry which is preliminary data.</text>
</comment>
<sequence>MASTNLFSIIMTLIVFTIRTCNSAFPSAILVFGDSTVDTGNNNYIKTLFKGNFYPYGEDFPGKIPTGRFSNGKLVPDFVASLLGIKETVPPFLDPTLSNDELLTGVSFASAGSGFDELTTAASKVILVSKQIELFKAYIVRLKSIVGEEKAKRIISESLVIVSAGTNDLVFNFYDLPTRKFQFTISEYQDFLLAKLQSFVKELYDLGCRTIVVAGLPPIGCLPLQMTVRYVDPFKRKCVEDQNSDAQAYNHKLQKLLNQMKALLPRSTIVYANIYEALIELIQHPQKYGKTKTKTPTCRIRTSDLRMAIGDFQLQSSALPTELRSGAEDVSPTSTGSSFFGVVEIELVVGSLVLLRLQGSNSLVKIPRNYAFKDEVLHGYRNYNEQLSGSLATIKVAISFNRKLKDLATVKVAISFSRNLKDLAERSARYHLLCHCRREWSFCFEKMDVNARSSHSNEKKSIDYSASANERNMSMEKNADTSVFVNHAELAWHENRRKWVGDQSQRPQRMDKDPIISWSTTYEELLLSNRPFPEPIPLPEMVDFLVDIWHDQGLFD</sequence>
<evidence type="ECO:0000313" key="4">
    <source>
        <dbReference type="EMBL" id="KAK9187184.1"/>
    </source>
</evidence>
<organism evidence="4 5">
    <name type="scientific">Citrus x changshan-huyou</name>
    <dbReference type="NCBI Taxonomy" id="2935761"/>
    <lineage>
        <taxon>Eukaryota</taxon>
        <taxon>Viridiplantae</taxon>
        <taxon>Streptophyta</taxon>
        <taxon>Embryophyta</taxon>
        <taxon>Tracheophyta</taxon>
        <taxon>Spermatophyta</taxon>
        <taxon>Magnoliopsida</taxon>
        <taxon>eudicotyledons</taxon>
        <taxon>Gunneridae</taxon>
        <taxon>Pentapetalae</taxon>
        <taxon>rosids</taxon>
        <taxon>malvids</taxon>
        <taxon>Sapindales</taxon>
        <taxon>Rutaceae</taxon>
        <taxon>Aurantioideae</taxon>
        <taxon>Citrus</taxon>
    </lineage>
</organism>
<dbReference type="InterPro" id="IPR001087">
    <property type="entry name" value="GDSL"/>
</dbReference>
<proteinExistence type="inferred from homology"/>
<name>A0AAP0M022_9ROSI</name>